<feature type="transmembrane region" description="Helical" evidence="6">
    <location>
        <begin position="308"/>
        <end position="330"/>
    </location>
</feature>
<name>A0A0U3IP34_9HYPO</name>
<organism evidence="8">
    <name type="scientific">Trichoderma brevicompactum</name>
    <dbReference type="NCBI Taxonomy" id="247546"/>
    <lineage>
        <taxon>Eukaryota</taxon>
        <taxon>Fungi</taxon>
        <taxon>Dikarya</taxon>
        <taxon>Ascomycota</taxon>
        <taxon>Pezizomycotina</taxon>
        <taxon>Sordariomycetes</taxon>
        <taxon>Hypocreomycetidae</taxon>
        <taxon>Hypocreales</taxon>
        <taxon>Hypocreaceae</taxon>
        <taxon>Trichoderma</taxon>
    </lineage>
</organism>
<feature type="transmembrane region" description="Helical" evidence="6">
    <location>
        <begin position="195"/>
        <end position="216"/>
    </location>
</feature>
<dbReference type="InterPro" id="IPR020846">
    <property type="entry name" value="MFS_dom"/>
</dbReference>
<dbReference type="PROSITE" id="PS50850">
    <property type="entry name" value="MFS"/>
    <property type="match status" value="1"/>
</dbReference>
<evidence type="ECO:0000256" key="6">
    <source>
        <dbReference type="SAM" id="Phobius"/>
    </source>
</evidence>
<proteinExistence type="predicted"/>
<feature type="transmembrane region" description="Helical" evidence="6">
    <location>
        <begin position="531"/>
        <end position="550"/>
    </location>
</feature>
<feature type="transmembrane region" description="Helical" evidence="6">
    <location>
        <begin position="237"/>
        <end position="258"/>
    </location>
</feature>
<feature type="transmembrane region" description="Helical" evidence="6">
    <location>
        <begin position="405"/>
        <end position="427"/>
    </location>
</feature>
<feature type="transmembrane region" description="Helical" evidence="6">
    <location>
        <begin position="108"/>
        <end position="129"/>
    </location>
</feature>
<protein>
    <submittedName>
        <fullName evidence="8">Cytochrome P450 monooxygenase</fullName>
    </submittedName>
</protein>
<feature type="transmembrane region" description="Helical" evidence="6">
    <location>
        <begin position="135"/>
        <end position="156"/>
    </location>
</feature>
<keyword evidence="8" id="KW-0560">Oxidoreductase</keyword>
<dbReference type="InterPro" id="IPR010573">
    <property type="entry name" value="MFS_Str1/Tri12-like"/>
</dbReference>
<feature type="domain" description="Major facilitator superfamily (MFS) profile" evidence="7">
    <location>
        <begin position="43"/>
        <end position="555"/>
    </location>
</feature>
<dbReference type="InterPro" id="IPR053791">
    <property type="entry name" value="MFS_Tri12-like"/>
</dbReference>
<dbReference type="Pfam" id="PF06609">
    <property type="entry name" value="TRI12"/>
    <property type="match status" value="1"/>
</dbReference>
<dbReference type="AlphaFoldDB" id="A0A0U3IP34"/>
<evidence type="ECO:0000313" key="8">
    <source>
        <dbReference type="EMBL" id="ALV66159.1"/>
    </source>
</evidence>
<feature type="transmembrane region" description="Helical" evidence="6">
    <location>
        <begin position="350"/>
        <end position="373"/>
    </location>
</feature>
<dbReference type="PANTHER" id="PTHR23501">
    <property type="entry name" value="MAJOR FACILITATOR SUPERFAMILY"/>
    <property type="match status" value="1"/>
</dbReference>
<feature type="transmembrane region" description="Helical" evidence="6">
    <location>
        <begin position="270"/>
        <end position="287"/>
    </location>
</feature>
<evidence type="ECO:0000259" key="7">
    <source>
        <dbReference type="PROSITE" id="PS50850"/>
    </source>
</evidence>
<accession>A0A0U3IP34</accession>
<reference evidence="8" key="1">
    <citation type="submission" date="2015-07" db="EMBL/GenBank/DDBJ databases">
        <title>Cloning of tri cluster and analysis of tri genes expressions under three different trichodermin production levels.</title>
        <authorList>
            <person name="Yuan X.F."/>
        </authorList>
    </citation>
    <scope>NUCLEOTIDE SEQUENCE</scope>
    <source>
        <strain evidence="8">0248</strain>
    </source>
</reference>
<dbReference type="EMBL" id="KT356184">
    <property type="protein sequence ID" value="ALV66159.1"/>
    <property type="molecule type" value="Genomic_DNA"/>
</dbReference>
<dbReference type="GO" id="GO:0022857">
    <property type="term" value="F:transmembrane transporter activity"/>
    <property type="evidence" value="ECO:0007669"/>
    <property type="project" value="InterPro"/>
</dbReference>
<evidence type="ECO:0000256" key="5">
    <source>
        <dbReference type="ARBA" id="ARBA00023136"/>
    </source>
</evidence>
<evidence type="ECO:0000256" key="4">
    <source>
        <dbReference type="ARBA" id="ARBA00022989"/>
    </source>
</evidence>
<gene>
    <name evidence="8" type="primary">tri12</name>
</gene>
<dbReference type="GO" id="GO:0004497">
    <property type="term" value="F:monooxygenase activity"/>
    <property type="evidence" value="ECO:0007669"/>
    <property type="project" value="UniProtKB-KW"/>
</dbReference>
<dbReference type="CDD" id="cd06179">
    <property type="entry name" value="MFS_TRI12_like"/>
    <property type="match status" value="1"/>
</dbReference>
<evidence type="ECO:0000256" key="3">
    <source>
        <dbReference type="ARBA" id="ARBA00022692"/>
    </source>
</evidence>
<evidence type="ECO:0000256" key="2">
    <source>
        <dbReference type="ARBA" id="ARBA00022448"/>
    </source>
</evidence>
<dbReference type="PANTHER" id="PTHR23501:SF109">
    <property type="entry name" value="MAJOR FACILITATOR SUPERFAMILY (MFS) PROFILE DOMAIN-CONTAINING PROTEIN-RELATED"/>
    <property type="match status" value="1"/>
</dbReference>
<dbReference type="GO" id="GO:0005886">
    <property type="term" value="C:plasma membrane"/>
    <property type="evidence" value="ECO:0007669"/>
    <property type="project" value="TreeGrafter"/>
</dbReference>
<feature type="transmembrane region" description="Helical" evidence="6">
    <location>
        <begin position="163"/>
        <end position="183"/>
    </location>
</feature>
<feature type="transmembrane region" description="Helical" evidence="6">
    <location>
        <begin position="40"/>
        <end position="58"/>
    </location>
</feature>
<keyword evidence="3 6" id="KW-0812">Transmembrane</keyword>
<dbReference type="SUPFAM" id="SSF103473">
    <property type="entry name" value="MFS general substrate transporter"/>
    <property type="match status" value="1"/>
</dbReference>
<evidence type="ECO:0000256" key="1">
    <source>
        <dbReference type="ARBA" id="ARBA00004141"/>
    </source>
</evidence>
<keyword evidence="8" id="KW-0503">Monooxygenase</keyword>
<keyword evidence="4 6" id="KW-1133">Transmembrane helix</keyword>
<keyword evidence="5 6" id="KW-0472">Membrane</keyword>
<comment type="subcellular location">
    <subcellularLocation>
        <location evidence="1">Membrane</location>
        <topology evidence="1">Multi-pass membrane protein</topology>
    </subcellularLocation>
</comment>
<dbReference type="Gene3D" id="1.20.1250.20">
    <property type="entry name" value="MFS general substrate transporter like domains"/>
    <property type="match status" value="1"/>
</dbReference>
<sequence>MGAPDEVLNITPDEGDKLRAKALAADAEELPAGYYTSPRVVCTFISISLTLLSTYFAFEASASAISFIIEDIGPSENVSLFSTVWTVSQSISILLMGRLTDRFGRRGFILGTNCVGIIGGIVACTASKFNTMIGAQVLLGLAAGQPGACILFIGELMSNKTKFLGNVIVAFPNVIATGFGPYIGQSLGINGNWRWIFYIYIIITAVSTVLAFIFYHPPSFAQLHGKKISRRDELLKVDWIGAFFLTAGMTLFLLGVSWGGSPDPWDSPKILGLLISGVVSCVVFVLYECYAKIERPIIPMEFFRDIRGFCCMLLISGVMGSMNTALFIMYPQQVQHIFSSTLSSWQEVAWMSSTAGFGIWAGIVTLGSLFHIFRHIRWQLIFGSAWVTAFLGAMASVNRHKKSEAIAFSICTGFVIGWAEDVTMLLVQFISSDENLGVTFSVVSATRAICGSIFTAAFISLYTNKFPGQLQSKLVPAVRDAGLPESSIAGLLTAALTGNAQAIAAIPGMTSNLIQVTNDAVADSYAAAYSYVYYFAMALGVIAIIASACTKDFDHYLTSHVPHQIYAAKDADVDLLDSDRSTEKVSSSAVTVSEKE</sequence>
<dbReference type="InterPro" id="IPR036259">
    <property type="entry name" value="MFS_trans_sf"/>
</dbReference>
<keyword evidence="2" id="KW-0813">Transport</keyword>
<feature type="transmembrane region" description="Helical" evidence="6">
    <location>
        <begin position="439"/>
        <end position="462"/>
    </location>
</feature>